<comment type="subcellular location">
    <subcellularLocation>
        <location evidence="1">Endomembrane system</location>
        <topology evidence="1">Multi-pass membrane protein</topology>
    </subcellularLocation>
</comment>
<evidence type="ECO:0000256" key="7">
    <source>
        <dbReference type="SAM" id="Phobius"/>
    </source>
</evidence>
<evidence type="ECO:0000259" key="8">
    <source>
        <dbReference type="Pfam" id="PF02163"/>
    </source>
</evidence>
<keyword evidence="2 7" id="KW-0812">Transmembrane</keyword>
<dbReference type="PANTHER" id="PTHR13325:SF3">
    <property type="entry name" value="MEMBRANE-BOUND TRANSCRIPTION FACTOR SITE-2 PROTEASE"/>
    <property type="match status" value="1"/>
</dbReference>
<dbReference type="Pfam" id="PF02163">
    <property type="entry name" value="Peptidase_M50"/>
    <property type="match status" value="1"/>
</dbReference>
<evidence type="ECO:0000256" key="2">
    <source>
        <dbReference type="ARBA" id="ARBA00022692"/>
    </source>
</evidence>
<organism evidence="9 10">
    <name type="scientific">Trichosporon asahii var. asahii (strain ATCC 90039 / CBS 2479 / JCM 2466 / KCTC 7840 / NBRC 103889/ NCYC 2677 / UAMH 7654)</name>
    <name type="common">Yeast</name>
    <dbReference type="NCBI Taxonomy" id="1186058"/>
    <lineage>
        <taxon>Eukaryota</taxon>
        <taxon>Fungi</taxon>
        <taxon>Dikarya</taxon>
        <taxon>Basidiomycota</taxon>
        <taxon>Agaricomycotina</taxon>
        <taxon>Tremellomycetes</taxon>
        <taxon>Trichosporonales</taxon>
        <taxon>Trichosporonaceae</taxon>
        <taxon>Trichosporon</taxon>
    </lineage>
</organism>
<dbReference type="InterPro" id="IPR008915">
    <property type="entry name" value="Peptidase_M50"/>
</dbReference>
<reference evidence="9 10" key="1">
    <citation type="journal article" date="2012" name="Eukaryot. Cell">
        <title>Draft genome sequence of CBS 2479, the standard type strain of Trichosporon asahii.</title>
        <authorList>
            <person name="Yang R.Y."/>
            <person name="Li H.T."/>
            <person name="Zhu H."/>
            <person name="Zhou G.P."/>
            <person name="Wang M."/>
            <person name="Wang L."/>
        </authorList>
    </citation>
    <scope>NUCLEOTIDE SEQUENCE [LARGE SCALE GENOMIC DNA]</scope>
    <source>
        <strain evidence="10">ATCC 90039 / CBS 2479 / JCM 2466 / KCTC 7840 / NCYC 2677 / UAMH 7654</strain>
    </source>
</reference>
<feature type="region of interest" description="Disordered" evidence="6">
    <location>
        <begin position="523"/>
        <end position="547"/>
    </location>
</feature>
<evidence type="ECO:0000313" key="10">
    <source>
        <dbReference type="Proteomes" id="UP000002748"/>
    </source>
</evidence>
<dbReference type="InterPro" id="IPR001193">
    <property type="entry name" value="MBTPS2"/>
</dbReference>
<dbReference type="GeneID" id="25984896"/>
<dbReference type="GO" id="GO:0031293">
    <property type="term" value="P:membrane protein intracellular domain proteolysis"/>
    <property type="evidence" value="ECO:0007669"/>
    <property type="project" value="TreeGrafter"/>
</dbReference>
<sequence length="798" mass="86786">MVARDKYKCLERLPDRAEGQVQVDVVSLHSLSLARLSISTSASASTSPATQTESVAHAMLDVLLPLILLAAVIAALRAAPSYLAKNPTRSLPAPYRLAPRAQWVLERQGITVSATTVALNRLPKKVVHRLPYRARSAAVRLFDVGVVAGVFGSAFAFGVAVWSAKQVWSAVWLEAEAHARAEDTGTVEIIRRAIVPDTPPPVHASDSGGVLPLIPGVTAPLSHLPTLALALLLCQLVHEAGHAFAAALEEISPSKLLFSIHLVLPSASVAFPATVDSLPPRAKARIATSGPFFNLLLWIALVVLGGFSSLLWTDAAAQGRIVTAIAPDSKLQSHLSPGYLITHVDDHFIGGTEDRWSQYLGTPPLDPTKGWCVSKWEFRDAPQAPCADLHLVGFDEIGRERSGTRCLPPHGIITVPNSECHCPTSQVCIRPADYERILRIRYRKPNGKQDTLLWSGDSAAVLQQVQVDSARPRFWGSATRWGALFMQYMRLVTMSLFVFNLLTLPYTDGTQLFMALFSSSPVGNPRSHRSRHSRQLSSAAPSRHPTINLYRHGESDSEFEDEPVWEVDHDRREEARQSHIRRVVEGITSLVVAVVVMGWAMLALLRSKARECLENRIEMRKLKSKSVAAPKHARPLDQALVLDPPECLDHGARTPPSPSMSTRAPSSHVADLAASHFCITRPSVLFQLRREYAADLQLPHARYRSLQRCRPPLSAFSSNPSSSSSLSTPSLSSVLTHTEFQQYDQQRRLATAVATAAHLRPAPLSDSLAAQATGADTLPGICPGSGGEIHARALPSAT</sequence>
<dbReference type="GO" id="GO:0004222">
    <property type="term" value="F:metalloendopeptidase activity"/>
    <property type="evidence" value="ECO:0007669"/>
    <property type="project" value="InterPro"/>
</dbReference>
<protein>
    <recommendedName>
        <fullName evidence="5">Endopeptidase S2P</fullName>
    </recommendedName>
</protein>
<feature type="transmembrane region" description="Helical" evidence="7">
    <location>
        <begin position="256"/>
        <end position="275"/>
    </location>
</feature>
<accession>J5QWQ7</accession>
<gene>
    <name evidence="9" type="ORF">A1Q1_01382</name>
</gene>
<dbReference type="GO" id="GO:1905897">
    <property type="term" value="P:regulation of response to endoplasmic reticulum stress"/>
    <property type="evidence" value="ECO:0007669"/>
    <property type="project" value="TreeGrafter"/>
</dbReference>
<proteinExistence type="predicted"/>
<keyword evidence="4 7" id="KW-0472">Membrane</keyword>
<comment type="caution">
    <text evidence="9">The sequence shown here is derived from an EMBL/GenBank/DDBJ whole genome shotgun (WGS) entry which is preliminary data.</text>
</comment>
<dbReference type="GO" id="GO:0012505">
    <property type="term" value="C:endomembrane system"/>
    <property type="evidence" value="ECO:0007669"/>
    <property type="project" value="UniProtKB-SubCell"/>
</dbReference>
<evidence type="ECO:0000256" key="6">
    <source>
        <dbReference type="SAM" id="MobiDB-lite"/>
    </source>
</evidence>
<dbReference type="Proteomes" id="UP000002748">
    <property type="component" value="Unassembled WGS sequence"/>
</dbReference>
<dbReference type="KEGG" id="tasa:A1Q1_01382"/>
<dbReference type="OrthoDB" id="7694678at2759"/>
<name>J5QWQ7_TRIAS</name>
<feature type="transmembrane region" description="Helical" evidence="7">
    <location>
        <begin position="141"/>
        <end position="164"/>
    </location>
</feature>
<dbReference type="HOGENOM" id="CLU_352399_0_0_1"/>
<keyword evidence="3 7" id="KW-1133">Transmembrane helix</keyword>
<dbReference type="GO" id="GO:0005737">
    <property type="term" value="C:cytoplasm"/>
    <property type="evidence" value="ECO:0007669"/>
    <property type="project" value="TreeGrafter"/>
</dbReference>
<evidence type="ECO:0000256" key="3">
    <source>
        <dbReference type="ARBA" id="ARBA00022989"/>
    </source>
</evidence>
<dbReference type="GO" id="GO:0016020">
    <property type="term" value="C:membrane"/>
    <property type="evidence" value="ECO:0007669"/>
    <property type="project" value="InterPro"/>
</dbReference>
<dbReference type="PANTHER" id="PTHR13325">
    <property type="entry name" value="PROTEASE M50 MEMBRANE-BOUND TRANSCRIPTION FACTOR SITE 2 PROTEASE"/>
    <property type="match status" value="1"/>
</dbReference>
<dbReference type="AlphaFoldDB" id="J5QWQ7"/>
<dbReference type="VEuPathDB" id="FungiDB:A1Q1_01382"/>
<evidence type="ECO:0000256" key="5">
    <source>
        <dbReference type="ARBA" id="ARBA00032658"/>
    </source>
</evidence>
<feature type="domain" description="Peptidase M50" evidence="8">
    <location>
        <begin position="227"/>
        <end position="519"/>
    </location>
</feature>
<evidence type="ECO:0000256" key="4">
    <source>
        <dbReference type="ARBA" id="ARBA00023136"/>
    </source>
</evidence>
<feature type="transmembrane region" description="Helical" evidence="7">
    <location>
        <begin position="62"/>
        <end position="79"/>
    </location>
</feature>
<feature type="transmembrane region" description="Helical" evidence="7">
    <location>
        <begin position="295"/>
        <end position="313"/>
    </location>
</feature>
<evidence type="ECO:0000256" key="1">
    <source>
        <dbReference type="ARBA" id="ARBA00004127"/>
    </source>
</evidence>
<dbReference type="EMBL" id="ALBS01000170">
    <property type="protein sequence ID" value="EJT49478.1"/>
    <property type="molecule type" value="Genomic_DNA"/>
</dbReference>
<dbReference type="RefSeq" id="XP_014179896.1">
    <property type="nucleotide sequence ID" value="XM_014324421.1"/>
</dbReference>
<feature type="transmembrane region" description="Helical" evidence="7">
    <location>
        <begin position="586"/>
        <end position="605"/>
    </location>
</feature>
<evidence type="ECO:0000313" key="9">
    <source>
        <dbReference type="EMBL" id="EJT49478.1"/>
    </source>
</evidence>